<sequence length="49" mass="5652">FFLPLASKQATQRASFHLSSSKPYRLGGFQNGMVVICYVSWRFVCVYPY</sequence>
<feature type="non-terminal residue" evidence="1">
    <location>
        <position position="1"/>
    </location>
</feature>
<keyword evidence="2" id="KW-1185">Reference proteome</keyword>
<reference evidence="1 2" key="1">
    <citation type="submission" date="2018-02" db="EMBL/GenBank/DDBJ databases">
        <title>The genomes of Aspergillus section Nigri reveals drivers in fungal speciation.</title>
        <authorList>
            <consortium name="DOE Joint Genome Institute"/>
            <person name="Vesth T.C."/>
            <person name="Nybo J."/>
            <person name="Theobald S."/>
            <person name="Brandl J."/>
            <person name="Frisvad J.C."/>
            <person name="Nielsen K.F."/>
            <person name="Lyhne E.K."/>
            <person name="Kogle M.E."/>
            <person name="Kuo A."/>
            <person name="Riley R."/>
            <person name="Clum A."/>
            <person name="Nolan M."/>
            <person name="Lipzen A."/>
            <person name="Salamov A."/>
            <person name="Henrissat B."/>
            <person name="Wiebenga A."/>
            <person name="De vries R.P."/>
            <person name="Grigoriev I.V."/>
            <person name="Mortensen U.H."/>
            <person name="Andersen M.R."/>
            <person name="Baker S.E."/>
        </authorList>
    </citation>
    <scope>NUCLEOTIDE SEQUENCE [LARGE SCALE GENOMIC DNA]</scope>
    <source>
        <strain evidence="1 2">CBS 112811</strain>
    </source>
</reference>
<protein>
    <submittedName>
        <fullName evidence="1">Uncharacterized protein</fullName>
    </submittedName>
</protein>
<evidence type="ECO:0000313" key="1">
    <source>
        <dbReference type="EMBL" id="RAH59419.1"/>
    </source>
</evidence>
<evidence type="ECO:0000313" key="2">
    <source>
        <dbReference type="Proteomes" id="UP000249526"/>
    </source>
</evidence>
<organism evidence="1 2">
    <name type="scientific">Aspergillus piperis CBS 112811</name>
    <dbReference type="NCBI Taxonomy" id="1448313"/>
    <lineage>
        <taxon>Eukaryota</taxon>
        <taxon>Fungi</taxon>
        <taxon>Dikarya</taxon>
        <taxon>Ascomycota</taxon>
        <taxon>Pezizomycotina</taxon>
        <taxon>Eurotiomycetes</taxon>
        <taxon>Eurotiomycetidae</taxon>
        <taxon>Eurotiales</taxon>
        <taxon>Aspergillaceae</taxon>
        <taxon>Aspergillus</taxon>
        <taxon>Aspergillus subgen. Circumdati</taxon>
    </lineage>
</organism>
<gene>
    <name evidence="1" type="ORF">BO85DRAFT_368551</name>
</gene>
<dbReference type="AlphaFoldDB" id="A0A8G1VN13"/>
<dbReference type="Proteomes" id="UP000249526">
    <property type="component" value="Unassembled WGS sequence"/>
</dbReference>
<dbReference type="EMBL" id="KZ825059">
    <property type="protein sequence ID" value="RAH59419.1"/>
    <property type="molecule type" value="Genomic_DNA"/>
</dbReference>
<dbReference type="RefSeq" id="XP_025517341.1">
    <property type="nucleotide sequence ID" value="XM_025655874.1"/>
</dbReference>
<dbReference type="GeneID" id="37159276"/>
<name>A0A8G1VN13_9EURO</name>
<proteinExistence type="predicted"/>
<accession>A0A8G1VN13</accession>